<feature type="compositionally biased region" description="Polar residues" evidence="1">
    <location>
        <begin position="289"/>
        <end position="300"/>
    </location>
</feature>
<accession>A0A6P7XP90</accession>
<dbReference type="Pfam" id="PF15744">
    <property type="entry name" value="UPF0492"/>
    <property type="match status" value="1"/>
</dbReference>
<dbReference type="PANTHER" id="PTHR28557">
    <property type="entry name" value="PROTEIN SLX4IP"/>
    <property type="match status" value="1"/>
</dbReference>
<evidence type="ECO:0000256" key="1">
    <source>
        <dbReference type="SAM" id="MobiDB-lite"/>
    </source>
</evidence>
<gene>
    <name evidence="3" type="primary">SLX4IP</name>
</gene>
<keyword evidence="2" id="KW-1185">Reference proteome</keyword>
<reference evidence="3" key="1">
    <citation type="submission" date="2025-08" db="UniProtKB">
        <authorList>
            <consortium name="RefSeq"/>
        </authorList>
    </citation>
    <scope>IDENTIFICATION</scope>
</reference>
<dbReference type="AlphaFoldDB" id="A0A6P7XP90"/>
<organism evidence="2 3">
    <name type="scientific">Microcaecilia unicolor</name>
    <dbReference type="NCBI Taxonomy" id="1415580"/>
    <lineage>
        <taxon>Eukaryota</taxon>
        <taxon>Metazoa</taxon>
        <taxon>Chordata</taxon>
        <taxon>Craniata</taxon>
        <taxon>Vertebrata</taxon>
        <taxon>Euteleostomi</taxon>
        <taxon>Amphibia</taxon>
        <taxon>Gymnophiona</taxon>
        <taxon>Siphonopidae</taxon>
        <taxon>Microcaecilia</taxon>
    </lineage>
</organism>
<evidence type="ECO:0000313" key="2">
    <source>
        <dbReference type="Proteomes" id="UP000515156"/>
    </source>
</evidence>
<dbReference type="RefSeq" id="XP_030052189.1">
    <property type="nucleotide sequence ID" value="XM_030196329.1"/>
</dbReference>
<feature type="region of interest" description="Disordered" evidence="1">
    <location>
        <begin position="277"/>
        <end position="300"/>
    </location>
</feature>
<dbReference type="GeneID" id="115465674"/>
<dbReference type="CTD" id="128710"/>
<dbReference type="InterPro" id="IPR031479">
    <property type="entry name" value="SLX4IP"/>
</dbReference>
<sequence length="300" mass="34696">MSFILNWQSMASNKMVIKCGKFAVLVDLHILPQGSSKDTSWFSDHEKEEISTLVKDIIDSRVKQYLESRKQHVQSKHKEVTQFSPLFLKGSHFRIAVYFMKRWVNLRCIVKEQFHELRVFPEKFVVCASLPDCDSRSWATESGVQQDNYFSETSEYFNEASKDGKYIQRKQVILKELVEKTRRTNKNAMKVTLGSENFETGCRKSEHQASSDLQSEAECRSTRQPINDYINTAKSSSELPVSEMENDVNQRQPDDASSQQKPHFVEWLETRLLGRNSSWSCESAPPDPKQSQRPTITQPN</sequence>
<proteinExistence type="predicted"/>
<feature type="region of interest" description="Disordered" evidence="1">
    <location>
        <begin position="202"/>
        <end position="264"/>
    </location>
</feature>
<evidence type="ECO:0000313" key="3">
    <source>
        <dbReference type="RefSeq" id="XP_030052189.1"/>
    </source>
</evidence>
<dbReference type="KEGG" id="muo:115465674"/>
<dbReference type="Proteomes" id="UP000515156">
    <property type="component" value="Chromosome 3"/>
</dbReference>
<dbReference type="InParanoid" id="A0A6P7XP90"/>
<dbReference type="PANTHER" id="PTHR28557:SF1">
    <property type="entry name" value="PROTEIN SLX4IP"/>
    <property type="match status" value="1"/>
</dbReference>
<feature type="compositionally biased region" description="Polar residues" evidence="1">
    <location>
        <begin position="247"/>
        <end position="261"/>
    </location>
</feature>
<protein>
    <submittedName>
        <fullName evidence="3">LOW QUALITY PROTEIN: protein SLX4IP</fullName>
    </submittedName>
</protein>
<feature type="compositionally biased region" description="Polar residues" evidence="1">
    <location>
        <begin position="222"/>
        <end position="239"/>
    </location>
</feature>
<dbReference type="FunCoup" id="A0A6P7XP90">
    <property type="interactions" value="1054"/>
</dbReference>
<dbReference type="OrthoDB" id="9933290at2759"/>
<name>A0A6P7XP90_9AMPH</name>